<evidence type="ECO:0000313" key="3">
    <source>
        <dbReference type="Proteomes" id="UP000708576"/>
    </source>
</evidence>
<accession>A0ABS5JWS0</accession>
<dbReference type="Proteomes" id="UP000708576">
    <property type="component" value="Unassembled WGS sequence"/>
</dbReference>
<comment type="caution">
    <text evidence="2">The sequence shown here is derived from an EMBL/GenBank/DDBJ whole genome shotgun (WGS) entry which is preliminary data.</text>
</comment>
<organism evidence="2 3">
    <name type="scientific">Carboxylicivirga linearis</name>
    <dbReference type="NCBI Taxonomy" id="1628157"/>
    <lineage>
        <taxon>Bacteria</taxon>
        <taxon>Pseudomonadati</taxon>
        <taxon>Bacteroidota</taxon>
        <taxon>Bacteroidia</taxon>
        <taxon>Marinilabiliales</taxon>
        <taxon>Marinilabiliaceae</taxon>
        <taxon>Carboxylicivirga</taxon>
    </lineage>
</organism>
<evidence type="ECO:0000313" key="2">
    <source>
        <dbReference type="EMBL" id="MBS2099351.1"/>
    </source>
</evidence>
<evidence type="ECO:0000259" key="1">
    <source>
        <dbReference type="Pfam" id="PF18962"/>
    </source>
</evidence>
<dbReference type="Pfam" id="PF18962">
    <property type="entry name" value="Por_Secre_tail"/>
    <property type="match status" value="1"/>
</dbReference>
<dbReference type="NCBIfam" id="TIGR04183">
    <property type="entry name" value="Por_Secre_tail"/>
    <property type="match status" value="1"/>
</dbReference>
<gene>
    <name evidence="2" type="ORF">KEM10_13740</name>
</gene>
<dbReference type="InterPro" id="IPR026444">
    <property type="entry name" value="Secre_tail"/>
</dbReference>
<protein>
    <submittedName>
        <fullName evidence="2">T9SS type A sorting domain-containing protein</fullName>
    </submittedName>
</protein>
<feature type="domain" description="Secretion system C-terminal sorting" evidence="1">
    <location>
        <begin position="417"/>
        <end position="485"/>
    </location>
</feature>
<keyword evidence="3" id="KW-1185">Reference proteome</keyword>
<reference evidence="2 3" key="1">
    <citation type="journal article" date="2015" name="Int. J. Syst. Evol. Microbiol.">
        <title>Carboxylicivirga linearis sp. nov., isolated from a sea cucumber culture pond.</title>
        <authorList>
            <person name="Wang F.Q."/>
            <person name="Zhou Y.X."/>
            <person name="Lin X.Z."/>
            <person name="Chen G.J."/>
            <person name="Du Z.J."/>
        </authorList>
    </citation>
    <scope>NUCLEOTIDE SEQUENCE [LARGE SCALE GENOMIC DNA]</scope>
    <source>
        <strain evidence="2 3">FB218</strain>
    </source>
</reference>
<name>A0ABS5JWS0_9BACT</name>
<sequence length="487" mass="51891">MKKKILLSILFILTGVMTMMAQIVAFQGISKTRIDVTNETVVGQVSINPQVSGKAIVRFDGVCSSDFGDRIVLAASNTTSWGTNDGSVSAEGISQSLRSRPFSHTRVYDVTAGAHSFYAIAHNYVETAGSGKASIYGSLTVEFVPEGQYMVEYQGVVQSNINLSDKTTVGQVTLNPTTSGKVIVHFDGKCISDPGDRIVLAASNTTSWEVNDGNVGVEAIDSDLKRNSFSHTRVYDVSAGSQTFYAVAHNSVETEGNGVASIYGTLTALFIPDEILPVAFASIVNANTDLSDVTTVGQVTINPQTAGKAIVHFDGLCISDDGDMIVLAASDTPDWGVNDGNVSVQAVDDDLNRNSFSHTRVYNIAAGSHTFYAVAQNYAETAGTGIASVYGSLTVEFIPNETSTAIGDNILDSSFNIYPNPCSGIFYIDGSSSFDCEIFNVAGYLMAKYPNVNSNSPINIENLTLGTYLVKIYTDEGTIVKKLVVNK</sequence>
<dbReference type="EMBL" id="JAGUCO010000010">
    <property type="protein sequence ID" value="MBS2099351.1"/>
    <property type="molecule type" value="Genomic_DNA"/>
</dbReference>
<dbReference type="RefSeq" id="WP_212216595.1">
    <property type="nucleotide sequence ID" value="NZ_JAGUCO010000010.1"/>
</dbReference>
<proteinExistence type="predicted"/>